<dbReference type="Proteomes" id="UP001151760">
    <property type="component" value="Unassembled WGS sequence"/>
</dbReference>
<gene>
    <name evidence="1" type="ORF">Tco_0655653</name>
</gene>
<feature type="non-terminal residue" evidence="1">
    <location>
        <position position="1"/>
    </location>
</feature>
<reference evidence="1" key="2">
    <citation type="submission" date="2022-01" db="EMBL/GenBank/DDBJ databases">
        <authorList>
            <person name="Yamashiro T."/>
            <person name="Shiraishi A."/>
            <person name="Satake H."/>
            <person name="Nakayama K."/>
        </authorList>
    </citation>
    <scope>NUCLEOTIDE SEQUENCE</scope>
</reference>
<evidence type="ECO:0000313" key="2">
    <source>
        <dbReference type="Proteomes" id="UP001151760"/>
    </source>
</evidence>
<name>A0ABQ4X6K7_9ASTR</name>
<reference evidence="1" key="1">
    <citation type="journal article" date="2022" name="Int. J. Mol. Sci.">
        <title>Draft Genome of Tanacetum Coccineum: Genomic Comparison of Closely Related Tanacetum-Family Plants.</title>
        <authorList>
            <person name="Yamashiro T."/>
            <person name="Shiraishi A."/>
            <person name="Nakayama K."/>
            <person name="Satake H."/>
        </authorList>
    </citation>
    <scope>NUCLEOTIDE SEQUENCE</scope>
</reference>
<protein>
    <submittedName>
        <fullName evidence="1">Uncharacterized protein</fullName>
    </submittedName>
</protein>
<proteinExistence type="predicted"/>
<organism evidence="1 2">
    <name type="scientific">Tanacetum coccineum</name>
    <dbReference type="NCBI Taxonomy" id="301880"/>
    <lineage>
        <taxon>Eukaryota</taxon>
        <taxon>Viridiplantae</taxon>
        <taxon>Streptophyta</taxon>
        <taxon>Embryophyta</taxon>
        <taxon>Tracheophyta</taxon>
        <taxon>Spermatophyta</taxon>
        <taxon>Magnoliopsida</taxon>
        <taxon>eudicotyledons</taxon>
        <taxon>Gunneridae</taxon>
        <taxon>Pentapetalae</taxon>
        <taxon>asterids</taxon>
        <taxon>campanulids</taxon>
        <taxon>Asterales</taxon>
        <taxon>Asteraceae</taxon>
        <taxon>Asteroideae</taxon>
        <taxon>Anthemideae</taxon>
        <taxon>Anthemidinae</taxon>
        <taxon>Tanacetum</taxon>
    </lineage>
</organism>
<comment type="caution">
    <text evidence="1">The sequence shown here is derived from an EMBL/GenBank/DDBJ whole genome shotgun (WGS) entry which is preliminary data.</text>
</comment>
<dbReference type="EMBL" id="BQNB010009250">
    <property type="protein sequence ID" value="GJS60869.1"/>
    <property type="molecule type" value="Genomic_DNA"/>
</dbReference>
<evidence type="ECO:0000313" key="1">
    <source>
        <dbReference type="EMBL" id="GJS60869.1"/>
    </source>
</evidence>
<keyword evidence="2" id="KW-1185">Reference proteome</keyword>
<accession>A0ABQ4X6K7</accession>
<sequence>IGPDFEASRARGFVLRSLELQSSASLWESNIQSYRLTFIFMRNQ</sequence>